<dbReference type="AlphaFoldDB" id="S2IZC5"/>
<dbReference type="GO" id="GO:0005634">
    <property type="term" value="C:nucleus"/>
    <property type="evidence" value="ECO:0007669"/>
    <property type="project" value="InterPro"/>
</dbReference>
<sequence>MDDEFDEFLLDDYNIDTVDNNQRIASAVDDTNDDTQETTTSKKTFKKKFNADLQQNLYIYHDRLLEPKGIPLLKNESQYLKFKKTKGHEHEDLKKLMAYYTVWANNLYPGLRFQDFARRVVNPAKSKLVRSMIDNWSDEYRQRRQIRLDMRNELSGKTVGDEDVSDGDQPVAEDDESSEDDNRPLFFPVTNTNKANTVASTQNKKKAKAKAKSKSKPAIQPRTKNVIDTDDEDDDEKPLFTPSQQQSNKRKVVLDDSSDEEDTYNMSRSSALQLIIERKRKREQAQREEQERLSRPKPSTSRSIIEDYDQEEEQEEEPALFENQEENVELALSDGELASLGIPTRKQKNSMSAMDQDPVEDVQLALPDSELLELGLPVNKPADTKTNALDDDVQLAMSDGELESLGLATTKTTSTTNNVQQQQQEEQFSDNELFDIQEA</sequence>
<feature type="region of interest" description="Disordered" evidence="1">
    <location>
        <begin position="412"/>
        <end position="439"/>
    </location>
</feature>
<feature type="region of interest" description="Disordered" evidence="1">
    <location>
        <begin position="151"/>
        <end position="321"/>
    </location>
</feature>
<feature type="compositionally biased region" description="Low complexity" evidence="1">
    <location>
        <begin position="412"/>
        <end position="426"/>
    </location>
</feature>
<gene>
    <name evidence="3" type="ORF">HMPREF1544_10111</name>
</gene>
<feature type="compositionally biased region" description="Basic residues" evidence="1">
    <location>
        <begin position="203"/>
        <end position="215"/>
    </location>
</feature>
<dbReference type="GO" id="GO:0031297">
    <property type="term" value="P:replication fork processing"/>
    <property type="evidence" value="ECO:0007669"/>
    <property type="project" value="InterPro"/>
</dbReference>
<feature type="compositionally biased region" description="Polar residues" evidence="1">
    <location>
        <begin position="189"/>
        <end position="202"/>
    </location>
</feature>
<feature type="compositionally biased region" description="Acidic residues" evidence="1">
    <location>
        <begin position="427"/>
        <end position="439"/>
    </location>
</feature>
<dbReference type="OrthoDB" id="437078at2759"/>
<name>S2IZC5_MUCC1</name>
<evidence type="ECO:0000256" key="1">
    <source>
        <dbReference type="SAM" id="MobiDB-lite"/>
    </source>
</evidence>
<dbReference type="Pfam" id="PF07962">
    <property type="entry name" value="Swi3"/>
    <property type="match status" value="1"/>
</dbReference>
<dbReference type="eggNOG" id="KOG3004">
    <property type="taxonomic scope" value="Eukaryota"/>
</dbReference>
<feature type="compositionally biased region" description="Basic and acidic residues" evidence="1">
    <location>
        <begin position="283"/>
        <end position="294"/>
    </location>
</feature>
<evidence type="ECO:0000313" key="3">
    <source>
        <dbReference type="EMBL" id="EPB83126.1"/>
    </source>
</evidence>
<accession>S2IZC5</accession>
<dbReference type="Proteomes" id="UP000014254">
    <property type="component" value="Unassembled WGS sequence"/>
</dbReference>
<proteinExistence type="predicted"/>
<feature type="compositionally biased region" description="Acidic residues" evidence="1">
    <location>
        <begin position="306"/>
        <end position="321"/>
    </location>
</feature>
<dbReference type="GO" id="GO:0006974">
    <property type="term" value="P:DNA damage response"/>
    <property type="evidence" value="ECO:0007669"/>
    <property type="project" value="InterPro"/>
</dbReference>
<organism evidence="3 4">
    <name type="scientific">Mucor circinelloides f. circinelloides (strain 1006PhL)</name>
    <name type="common">Mucormycosis agent</name>
    <name type="synonym">Calyptromyces circinelloides</name>
    <dbReference type="NCBI Taxonomy" id="1220926"/>
    <lineage>
        <taxon>Eukaryota</taxon>
        <taxon>Fungi</taxon>
        <taxon>Fungi incertae sedis</taxon>
        <taxon>Mucoromycota</taxon>
        <taxon>Mucoromycotina</taxon>
        <taxon>Mucoromycetes</taxon>
        <taxon>Mucorales</taxon>
        <taxon>Mucorineae</taxon>
        <taxon>Mucoraceae</taxon>
        <taxon>Mucor</taxon>
    </lineage>
</organism>
<protein>
    <recommendedName>
        <fullName evidence="2">Chromosome segregation in meiosis protein 3 domain-containing protein</fullName>
    </recommendedName>
</protein>
<evidence type="ECO:0000313" key="4">
    <source>
        <dbReference type="Proteomes" id="UP000014254"/>
    </source>
</evidence>
<feature type="domain" description="Chromosome segregation in meiosis protein 3" evidence="2">
    <location>
        <begin position="61"/>
        <end position="140"/>
    </location>
</feature>
<dbReference type="VEuPathDB" id="FungiDB:HMPREF1544_10111"/>
<dbReference type="InParanoid" id="S2IZC5"/>
<dbReference type="InterPro" id="IPR012923">
    <property type="entry name" value="Csm3"/>
</dbReference>
<keyword evidence="4" id="KW-1185">Reference proteome</keyword>
<evidence type="ECO:0000259" key="2">
    <source>
        <dbReference type="Pfam" id="PF07962"/>
    </source>
</evidence>
<feature type="compositionally biased region" description="Acidic residues" evidence="1">
    <location>
        <begin position="161"/>
        <end position="179"/>
    </location>
</feature>
<dbReference type="EMBL" id="KE124083">
    <property type="protein sequence ID" value="EPB83126.1"/>
    <property type="molecule type" value="Genomic_DNA"/>
</dbReference>
<dbReference type="OMA" id="TRGHEHE"/>
<dbReference type="STRING" id="1220926.S2IZC5"/>
<reference evidence="4" key="1">
    <citation type="submission" date="2013-05" db="EMBL/GenBank/DDBJ databases">
        <title>The Genome sequence of Mucor circinelloides f. circinelloides 1006PhL.</title>
        <authorList>
            <consortium name="The Broad Institute Genomics Platform"/>
            <person name="Cuomo C."/>
            <person name="Earl A."/>
            <person name="Findley K."/>
            <person name="Lee S.C."/>
            <person name="Walker B."/>
            <person name="Young S."/>
            <person name="Zeng Q."/>
            <person name="Gargeya S."/>
            <person name="Fitzgerald M."/>
            <person name="Haas B."/>
            <person name="Abouelleil A."/>
            <person name="Allen A.W."/>
            <person name="Alvarado L."/>
            <person name="Arachchi H.M."/>
            <person name="Berlin A.M."/>
            <person name="Chapman S.B."/>
            <person name="Gainer-Dewar J."/>
            <person name="Goldberg J."/>
            <person name="Griggs A."/>
            <person name="Gujja S."/>
            <person name="Hansen M."/>
            <person name="Howarth C."/>
            <person name="Imamovic A."/>
            <person name="Ireland A."/>
            <person name="Larimer J."/>
            <person name="McCowan C."/>
            <person name="Murphy C."/>
            <person name="Pearson M."/>
            <person name="Poon T.W."/>
            <person name="Priest M."/>
            <person name="Roberts A."/>
            <person name="Saif S."/>
            <person name="Shea T."/>
            <person name="Sisk P."/>
            <person name="Sykes S."/>
            <person name="Wortman J."/>
            <person name="Nusbaum C."/>
            <person name="Birren B."/>
        </authorList>
    </citation>
    <scope>NUCLEOTIDE SEQUENCE [LARGE SCALE GENOMIC DNA]</scope>
    <source>
        <strain evidence="4">1006PhL</strain>
    </source>
</reference>